<feature type="compositionally biased region" description="Low complexity" evidence="1">
    <location>
        <begin position="435"/>
        <end position="447"/>
    </location>
</feature>
<proteinExistence type="predicted"/>
<reference evidence="2" key="1">
    <citation type="submission" date="2020-07" db="EMBL/GenBank/DDBJ databases">
        <title>The High-quality genome of the commercially important snow crab, Chionoecetes opilio.</title>
        <authorList>
            <person name="Jeong J.-H."/>
            <person name="Ryu S."/>
        </authorList>
    </citation>
    <scope>NUCLEOTIDE SEQUENCE</scope>
    <source>
        <strain evidence="2">MADBK_172401_WGS</strain>
        <tissue evidence="2">Digestive gland</tissue>
    </source>
</reference>
<feature type="compositionally biased region" description="Basic and acidic residues" evidence="1">
    <location>
        <begin position="851"/>
        <end position="872"/>
    </location>
</feature>
<sequence length="907" mass="96410">MGEADPEGGWDKLNMDTGIREVEKEGKPSSNLGQDKNQGGSALTAEQNRSCGHNPGNGTSRRQAPTASADGGGRCVCGSRPANDAPPLFVGRIGRAGVCVAGLRQQSRLSIAFSQPRPPPAGPSHGLVRGVWGTWSATPLACHVCAEMGGWLRRFCWCPTFPAPSPGPSHGPGRGVERSLAATSTPPPPRPSTYLGVGAVRVAMQVGVLGAFRVASSPFPPHCFTLLFQRINCEAQGCSVSFRSRGHQFCSSHAPCLLSDLFRPADCPVCCGWLRLILPEGGVPCFTGEAYADLKEWWSKALKSRQRSHFRLSWADRSLGSRLGLAKSSISSSSRTSRPPASASMSSASIVLTVEQDLAVSSVPHHDRDSQVEDLPAGSVAPTAGQVSPGPSPPSPPVPPGLSAWISSVNSFMARMEGHLSSGSHSPTPRRRRSPSPASLSPVPPSESVVVEDDYLVCSDGEEDAALPVPKRRRFGDFRPLASCPPGPSSAFSSEVPSRCTSPRPAAEDALGLPPSSSVLFTWAPMPPSIACETVDGRLVAIGRLEDGSWGPVPDLEVRRSRVDGGQESFLYRRIPFSRLNAPSKQPAVSSAAAFDALASLLAEPSLVRDGFPCVEGSQDARWLSLGGQDRLPWMKAGLDPAEVWRAGTTSVNRGPSQSWAPIPVLPASGGFPRVIADFLRVSRFSAKDLPWRAQPVKEELFRRDFQERQHASLLTSSVAFFSQLAEWLSSLAVDHSSLSPASRSDVCRALSTACDAFGASPLPTVRPAIDRAVTARLALRREAFRGLPELTRQQILRISPFDSEVLSEPSLQQCLASIPPTVTLVSSPAPRPSRPGGSGRGSGSVRRGSSRREGQSRSAHPRVDGPQDPRRPSRGGPSGFRGSGSRAFRSGPATVHKPSSKGRSRF</sequence>
<keyword evidence="3" id="KW-1185">Reference proteome</keyword>
<evidence type="ECO:0000313" key="2">
    <source>
        <dbReference type="EMBL" id="KAG0718293.1"/>
    </source>
</evidence>
<protein>
    <submittedName>
        <fullName evidence="2">Uncharacterized protein</fullName>
    </submittedName>
</protein>
<gene>
    <name evidence="2" type="ORF">GWK47_052719</name>
</gene>
<feature type="compositionally biased region" description="Polar residues" evidence="1">
    <location>
        <begin position="490"/>
        <end position="501"/>
    </location>
</feature>
<name>A0A8J5C9M1_CHIOP</name>
<feature type="compositionally biased region" description="Low complexity" evidence="1">
    <location>
        <begin position="884"/>
        <end position="894"/>
    </location>
</feature>
<feature type="region of interest" description="Disordered" evidence="1">
    <location>
        <begin position="486"/>
        <end position="511"/>
    </location>
</feature>
<evidence type="ECO:0000313" key="3">
    <source>
        <dbReference type="Proteomes" id="UP000770661"/>
    </source>
</evidence>
<feature type="region of interest" description="Disordered" evidence="1">
    <location>
        <begin position="362"/>
        <end position="402"/>
    </location>
</feature>
<dbReference type="AlphaFoldDB" id="A0A8J5C9M1"/>
<dbReference type="Proteomes" id="UP000770661">
    <property type="component" value="Unassembled WGS sequence"/>
</dbReference>
<organism evidence="2 3">
    <name type="scientific">Chionoecetes opilio</name>
    <name type="common">Atlantic snow crab</name>
    <name type="synonym">Cancer opilio</name>
    <dbReference type="NCBI Taxonomy" id="41210"/>
    <lineage>
        <taxon>Eukaryota</taxon>
        <taxon>Metazoa</taxon>
        <taxon>Ecdysozoa</taxon>
        <taxon>Arthropoda</taxon>
        <taxon>Crustacea</taxon>
        <taxon>Multicrustacea</taxon>
        <taxon>Malacostraca</taxon>
        <taxon>Eumalacostraca</taxon>
        <taxon>Eucarida</taxon>
        <taxon>Decapoda</taxon>
        <taxon>Pleocyemata</taxon>
        <taxon>Brachyura</taxon>
        <taxon>Eubrachyura</taxon>
        <taxon>Majoidea</taxon>
        <taxon>Majidae</taxon>
        <taxon>Chionoecetes</taxon>
    </lineage>
</organism>
<feature type="region of interest" description="Disordered" evidence="1">
    <location>
        <begin position="167"/>
        <end position="189"/>
    </location>
</feature>
<dbReference type="EMBL" id="JACEEZ010016272">
    <property type="protein sequence ID" value="KAG0718293.1"/>
    <property type="molecule type" value="Genomic_DNA"/>
</dbReference>
<feature type="compositionally biased region" description="Basic and acidic residues" evidence="1">
    <location>
        <begin position="9"/>
        <end position="27"/>
    </location>
</feature>
<dbReference type="PANTHER" id="PTHR24216">
    <property type="entry name" value="PAXILLIN-RELATED"/>
    <property type="match status" value="1"/>
</dbReference>
<feature type="region of interest" description="Disordered" evidence="1">
    <location>
        <begin position="823"/>
        <end position="907"/>
    </location>
</feature>
<evidence type="ECO:0000256" key="1">
    <source>
        <dbReference type="SAM" id="MobiDB-lite"/>
    </source>
</evidence>
<comment type="caution">
    <text evidence="2">The sequence shown here is derived from an EMBL/GenBank/DDBJ whole genome shotgun (WGS) entry which is preliminary data.</text>
</comment>
<feature type="compositionally biased region" description="Polar residues" evidence="1">
    <location>
        <begin position="28"/>
        <end position="66"/>
    </location>
</feature>
<feature type="region of interest" description="Disordered" evidence="1">
    <location>
        <begin position="418"/>
        <end position="447"/>
    </location>
</feature>
<dbReference type="PANTHER" id="PTHR24216:SF65">
    <property type="entry name" value="PAXILLIN-LIKE PROTEIN 1"/>
    <property type="match status" value="1"/>
</dbReference>
<feature type="compositionally biased region" description="Pro residues" evidence="1">
    <location>
        <begin position="390"/>
        <end position="400"/>
    </location>
</feature>
<feature type="region of interest" description="Disordered" evidence="1">
    <location>
        <begin position="1"/>
        <end position="73"/>
    </location>
</feature>
<accession>A0A8J5C9M1</accession>